<comment type="caution">
    <text evidence="4">The sequence shown here is derived from an EMBL/GenBank/DDBJ whole genome shotgun (WGS) entry which is preliminary data.</text>
</comment>
<dbReference type="InterPro" id="IPR024588">
    <property type="entry name" value="YejM_N"/>
</dbReference>
<dbReference type="InterPro" id="IPR000917">
    <property type="entry name" value="Sulfatase_N"/>
</dbReference>
<keyword evidence="1" id="KW-0472">Membrane</keyword>
<keyword evidence="5" id="KW-1185">Reference proteome</keyword>
<protein>
    <recommendedName>
        <fullName evidence="6">DUF3413 domain-containing protein</fullName>
    </recommendedName>
</protein>
<proteinExistence type="predicted"/>
<accession>A0A328C4V1</accession>
<feature type="transmembrane region" description="Helical" evidence="1">
    <location>
        <begin position="59"/>
        <end position="81"/>
    </location>
</feature>
<evidence type="ECO:0000256" key="1">
    <source>
        <dbReference type="SAM" id="Phobius"/>
    </source>
</evidence>
<dbReference type="Proteomes" id="UP000248689">
    <property type="component" value="Unassembled WGS sequence"/>
</dbReference>
<dbReference type="Pfam" id="PF11893">
    <property type="entry name" value="DUF3413"/>
    <property type="match status" value="1"/>
</dbReference>
<feature type="transmembrane region" description="Helical" evidence="1">
    <location>
        <begin position="93"/>
        <end position="111"/>
    </location>
</feature>
<keyword evidence="1" id="KW-1133">Transmembrane helix</keyword>
<name>A0A328C4V1_9PAST</name>
<dbReference type="SUPFAM" id="SSF53649">
    <property type="entry name" value="Alkaline phosphatase-like"/>
    <property type="match status" value="1"/>
</dbReference>
<evidence type="ECO:0000313" key="5">
    <source>
        <dbReference type="Proteomes" id="UP000248689"/>
    </source>
</evidence>
<dbReference type="InterPro" id="IPR017850">
    <property type="entry name" value="Alkaline_phosphatase_core_sf"/>
</dbReference>
<dbReference type="EMBL" id="PTPX01000003">
    <property type="protein sequence ID" value="RAL19554.1"/>
    <property type="molecule type" value="Genomic_DNA"/>
</dbReference>
<dbReference type="RefSeq" id="WP_111749226.1">
    <property type="nucleotide sequence ID" value="NZ_PTPX01000003.1"/>
</dbReference>
<dbReference type="OrthoDB" id="236686at2"/>
<dbReference type="Gene3D" id="3.40.720.10">
    <property type="entry name" value="Alkaline Phosphatase, subunit A"/>
    <property type="match status" value="2"/>
</dbReference>
<keyword evidence="1" id="KW-0812">Transmembrane</keyword>
<feature type="domain" description="Inner membrane protein YejM N-terminal" evidence="3">
    <location>
        <begin position="14"/>
        <end position="261"/>
    </location>
</feature>
<feature type="domain" description="Sulfatase N-terminal" evidence="2">
    <location>
        <begin position="412"/>
        <end position="497"/>
    </location>
</feature>
<evidence type="ECO:0008006" key="6">
    <source>
        <dbReference type="Google" id="ProtNLM"/>
    </source>
</evidence>
<dbReference type="InterPro" id="IPR012159">
    <property type="entry name" value="YejM-like"/>
</dbReference>
<dbReference type="AlphaFoldDB" id="A0A328C4V1"/>
<dbReference type="PIRSF" id="PIRSF004950">
    <property type="entry name" value="Mmb_sulf_HI0842"/>
    <property type="match status" value="1"/>
</dbReference>
<gene>
    <name evidence="4" type="ORF">C5N92_02060</name>
</gene>
<evidence type="ECO:0000259" key="3">
    <source>
        <dbReference type="Pfam" id="PF11893"/>
    </source>
</evidence>
<sequence length="578" mass="67290">MLNQLRHLLPENSRQYREETSQRISWGHWFALFNIVVALLISSRYAFNADWPNTLFGKLYFFISLFGHFSFVVFALYLLLLFPLSFIIKNNRAFRSISVIFATVGMTVLLLDTEVFKRFYLHLSPLVWDLLVNPNGEGELTRQWQLLFVPMPLILLVEMLYSRWCWNKLRSFNRQKWGKYVAMIFLSCFMATHLLYAWADMSLYRPITAQKANYPLAYPMTARSFLEKHGLIDRSALEQQIEETGRLDTFYLNYPKKSLQFTEPQHKANLLFINLSGLKNDAITAENMPSLYQVSQSSRRFMQHYSSGDNISSSIVGLFYGLSGRYLDAILNEKEPSLFISRLQQLEYQFGLFSHNGFAEPIYQRALFAQFKLPKAKGSLDAIEQWKTWINKRNEKPFFSYLDLNLPAGIDYAQQTKVLDWQFNDIWQTLEQQGLTKSTLIIITADIAEQAVSSGDVFAKNRIQVPMLMYWQGDKSRYLPLSSHLDIVPTLLSQFLGVTSPIQDYAQGIDLTKENDRKWLLASNYKWNVAIMPDGEQYQVDRKGDFEHFNAQGEKQTSRPPLALFLQLIQQSNQFVEK</sequence>
<organism evidence="4 5">
    <name type="scientific">Glaesserella australis</name>
    <dbReference type="NCBI Taxonomy" id="2094024"/>
    <lineage>
        <taxon>Bacteria</taxon>
        <taxon>Pseudomonadati</taxon>
        <taxon>Pseudomonadota</taxon>
        <taxon>Gammaproteobacteria</taxon>
        <taxon>Pasteurellales</taxon>
        <taxon>Pasteurellaceae</taxon>
        <taxon>Glaesserella</taxon>
    </lineage>
</organism>
<feature type="transmembrane region" description="Helical" evidence="1">
    <location>
        <begin position="144"/>
        <end position="161"/>
    </location>
</feature>
<dbReference type="Pfam" id="PF00884">
    <property type="entry name" value="Sulfatase"/>
    <property type="match status" value="1"/>
</dbReference>
<evidence type="ECO:0000259" key="2">
    <source>
        <dbReference type="Pfam" id="PF00884"/>
    </source>
</evidence>
<feature type="transmembrane region" description="Helical" evidence="1">
    <location>
        <begin position="181"/>
        <end position="199"/>
    </location>
</feature>
<reference evidence="5" key="1">
    <citation type="submission" date="2018-02" db="EMBL/GenBank/DDBJ databases">
        <title>Glaesserella australis sp. nov., isolated from the lungs of pigs.</title>
        <authorList>
            <person name="Turni C."/>
            <person name="Christensen H."/>
        </authorList>
    </citation>
    <scope>NUCLEOTIDE SEQUENCE [LARGE SCALE GENOMIC DNA]</scope>
    <source>
        <strain evidence="5">HS4635</strain>
    </source>
</reference>
<evidence type="ECO:0000313" key="4">
    <source>
        <dbReference type="EMBL" id="RAL19554.1"/>
    </source>
</evidence>
<feature type="transmembrane region" description="Helical" evidence="1">
    <location>
        <begin position="26"/>
        <end position="47"/>
    </location>
</feature>